<keyword evidence="1" id="KW-0812">Transmembrane</keyword>
<evidence type="ECO:0000256" key="1">
    <source>
        <dbReference type="SAM" id="Phobius"/>
    </source>
</evidence>
<keyword evidence="3" id="KW-1185">Reference proteome</keyword>
<reference evidence="2 3" key="1">
    <citation type="journal article" date="2020" name="ISME J.">
        <title>Uncovering the hidden diversity of litter-decomposition mechanisms in mushroom-forming fungi.</title>
        <authorList>
            <person name="Floudas D."/>
            <person name="Bentzer J."/>
            <person name="Ahren D."/>
            <person name="Johansson T."/>
            <person name="Persson P."/>
            <person name="Tunlid A."/>
        </authorList>
    </citation>
    <scope>NUCLEOTIDE SEQUENCE [LARGE SCALE GENOMIC DNA]</scope>
    <source>
        <strain evidence="2 3">CBS 175.51</strain>
    </source>
</reference>
<feature type="transmembrane region" description="Helical" evidence="1">
    <location>
        <begin position="89"/>
        <end position="109"/>
    </location>
</feature>
<protein>
    <submittedName>
        <fullName evidence="2">Uncharacterized protein</fullName>
    </submittedName>
</protein>
<dbReference type="Proteomes" id="UP000541558">
    <property type="component" value="Unassembled WGS sequence"/>
</dbReference>
<keyword evidence="1" id="KW-0472">Membrane</keyword>
<name>A0A8H5BI78_9AGAR</name>
<comment type="caution">
    <text evidence="2">The sequence shown here is derived from an EMBL/GenBank/DDBJ whole genome shotgun (WGS) entry which is preliminary data.</text>
</comment>
<evidence type="ECO:0000313" key="2">
    <source>
        <dbReference type="EMBL" id="KAF5322988.1"/>
    </source>
</evidence>
<feature type="transmembrane region" description="Helical" evidence="1">
    <location>
        <begin position="121"/>
        <end position="139"/>
    </location>
</feature>
<gene>
    <name evidence="2" type="ORF">D9611_009348</name>
</gene>
<dbReference type="EMBL" id="JAACJK010000167">
    <property type="protein sequence ID" value="KAF5322988.1"/>
    <property type="molecule type" value="Genomic_DNA"/>
</dbReference>
<proteinExistence type="predicted"/>
<dbReference type="OrthoDB" id="3039000at2759"/>
<keyword evidence="1" id="KW-1133">Transmembrane helix</keyword>
<accession>A0A8H5BI78</accession>
<evidence type="ECO:0000313" key="3">
    <source>
        <dbReference type="Proteomes" id="UP000541558"/>
    </source>
</evidence>
<organism evidence="2 3">
    <name type="scientific">Ephemerocybe angulata</name>
    <dbReference type="NCBI Taxonomy" id="980116"/>
    <lineage>
        <taxon>Eukaryota</taxon>
        <taxon>Fungi</taxon>
        <taxon>Dikarya</taxon>
        <taxon>Basidiomycota</taxon>
        <taxon>Agaricomycotina</taxon>
        <taxon>Agaricomycetes</taxon>
        <taxon>Agaricomycetidae</taxon>
        <taxon>Agaricales</taxon>
        <taxon>Agaricineae</taxon>
        <taxon>Psathyrellaceae</taxon>
        <taxon>Ephemerocybe</taxon>
    </lineage>
</organism>
<sequence length="173" mass="19182">MSDRAIAVIEPTRTRKIQIALAFSIVASLLVIRVFPSTDDPSPAGVIGPFIALLTLPHHLTIIVLAFRQRRRLYTPEEIPHLVPVTAKAAVVLTSWLLCCAWAILSMFYLMDLGAPRHKTLFFLSSLEGFFVFMISALTSQDRLDLLARQDAQPTSLMFMVDENGEAVAMEGP</sequence>
<feature type="transmembrane region" description="Helical" evidence="1">
    <location>
        <begin position="47"/>
        <end position="68"/>
    </location>
</feature>
<feature type="transmembrane region" description="Helical" evidence="1">
    <location>
        <begin position="17"/>
        <end position="35"/>
    </location>
</feature>
<dbReference type="AlphaFoldDB" id="A0A8H5BI78"/>